<dbReference type="Pfam" id="PF24564">
    <property type="entry name" value="DUF7605"/>
    <property type="match status" value="1"/>
</dbReference>
<feature type="compositionally biased region" description="Polar residues" evidence="1">
    <location>
        <begin position="11"/>
        <end position="20"/>
    </location>
</feature>
<feature type="region of interest" description="Disordered" evidence="1">
    <location>
        <begin position="813"/>
        <end position="832"/>
    </location>
</feature>
<dbReference type="PANTHER" id="PTHR36681:SF3">
    <property type="entry name" value="NUCLEAR GTPASE, GERMINAL CENTER-ASSOCIATED, TANDEM DUPLICATE 3"/>
    <property type="match status" value="1"/>
</dbReference>
<dbReference type="OrthoDB" id="3598281at2759"/>
<sequence length="832" mass="94647">MTQHTEGGGPSNATNGSLSLRQRGQEALFPTSRRDIDLFIENAVSTGRTISETLADELRHGDFANNEENNLRPILTLAEELRNYQSPVEFTIGVVGDSGVGKSSLINSLLNVQRLAKAGADGTACTSAATEYRKKRTSDPDAYNVEIECMDDGEIDGLLRQCVVDYRQYHLRDLDHPLANSEEEVLQKKAKVAWDTLMAAFGNTPGCTEVRFQDQAISIDYIQREVRAWKDGIQWPVGFNAPGVLIHSAVPEDCVSGIDTFLRGRIWPFVKVVRGIEQRPCFHDANSARVSIAETRLYRCDNIFVVTDIGRASANQGVNQLVRQLGAKFNSLRRSQGIAIVCTKSEVSRTQEAEILRDVPSTAEFNTQITDRLWNDIADERDDNRPTLHLEARRTNLFIFARNQHVRRLLRTTYETRTQTRRIEIFCVSNNLYGEAQAEGRELDARIKRPGRRTTNATEQNQAIQAKLDGSGIDQLRDFCQGIPSRSQIAETRHFLNTRVLDLLQKVELWCNARSASEDHRQAPVELLRALQAKLRNDFDASLATTYDELYDAKVEMLRRPFSQGVNSRLWELKAISFTETLSGWAVPTLDAFWRQDGAYRTQASQGYVDWNANFIQAMVERFEPTEASFQSRSNEIFEDLEILVRSNLSELEVGLRGLEGVEFFMQTFRRRRRNLAYEIEQVTTVFCSQLQLVFHDLLKTHGTSYVRRHMLPMYQSVVEPGSGKRIRIIQKLRTTIRGNREDRKLFSVMSDLFLTEMDNLLNETNEKIRAATDRCCEDIRIDLRLLDVAAPAVDQGFFIRTLSSLLERSKTDRDQAQSEFDSQFPEPASSV</sequence>
<feature type="domain" description="DUF7605" evidence="2">
    <location>
        <begin position="568"/>
        <end position="738"/>
    </location>
</feature>
<evidence type="ECO:0000313" key="3">
    <source>
        <dbReference type="EMBL" id="OBU00193.1"/>
    </source>
</evidence>
<dbReference type="InterPro" id="IPR027417">
    <property type="entry name" value="P-loop_NTPase"/>
</dbReference>
<name>A0A1B8GWG4_9PEZI</name>
<evidence type="ECO:0000259" key="2">
    <source>
        <dbReference type="Pfam" id="PF24564"/>
    </source>
</evidence>
<dbReference type="EMBL" id="KV460210">
    <property type="protein sequence ID" value="OBU00193.1"/>
    <property type="molecule type" value="Genomic_DNA"/>
</dbReference>
<dbReference type="STRING" id="342668.A0A1B8GWG4"/>
<reference evidence="4" key="2">
    <citation type="journal article" date="2018" name="Nat. Commun.">
        <title>Extreme sensitivity to ultraviolet light in the fungal pathogen causing white-nose syndrome of bats.</title>
        <authorList>
            <person name="Palmer J.M."/>
            <person name="Drees K.P."/>
            <person name="Foster J.T."/>
            <person name="Lindner D.L."/>
        </authorList>
    </citation>
    <scope>NUCLEOTIDE SEQUENCE [LARGE SCALE GENOMIC DNA]</scope>
    <source>
        <strain evidence="4">UAMH 10579</strain>
    </source>
</reference>
<protein>
    <recommendedName>
        <fullName evidence="2">DUF7605 domain-containing protein</fullName>
    </recommendedName>
</protein>
<dbReference type="PANTHER" id="PTHR36681">
    <property type="entry name" value="NUCLEAR GTPASE, GERMINAL CENTER-ASSOCIATED, TANDEM DUPLICATE 3"/>
    <property type="match status" value="1"/>
</dbReference>
<dbReference type="RefSeq" id="XP_018133925.1">
    <property type="nucleotide sequence ID" value="XM_018271278.1"/>
</dbReference>
<evidence type="ECO:0000256" key="1">
    <source>
        <dbReference type="SAM" id="MobiDB-lite"/>
    </source>
</evidence>
<dbReference type="AlphaFoldDB" id="A0A1B8GWG4"/>
<organism evidence="3 4">
    <name type="scientific">Pseudogymnoascus verrucosus</name>
    <dbReference type="NCBI Taxonomy" id="342668"/>
    <lineage>
        <taxon>Eukaryota</taxon>
        <taxon>Fungi</taxon>
        <taxon>Dikarya</taxon>
        <taxon>Ascomycota</taxon>
        <taxon>Pezizomycotina</taxon>
        <taxon>Leotiomycetes</taxon>
        <taxon>Thelebolales</taxon>
        <taxon>Thelebolaceae</taxon>
        <taxon>Pseudogymnoascus</taxon>
    </lineage>
</organism>
<accession>A0A1B8GWG4</accession>
<feature type="region of interest" description="Disordered" evidence="1">
    <location>
        <begin position="1"/>
        <end position="20"/>
    </location>
</feature>
<evidence type="ECO:0000313" key="4">
    <source>
        <dbReference type="Proteomes" id="UP000091956"/>
    </source>
</evidence>
<reference evidence="3 4" key="1">
    <citation type="submission" date="2016-03" db="EMBL/GenBank/DDBJ databases">
        <title>Comparative genomics of Pseudogymnoascus destructans, the fungus causing white-nose syndrome of bats.</title>
        <authorList>
            <person name="Palmer J.M."/>
            <person name="Drees K.P."/>
            <person name="Foster J.T."/>
            <person name="Lindner D.L."/>
        </authorList>
    </citation>
    <scope>NUCLEOTIDE SEQUENCE [LARGE SCALE GENOMIC DNA]</scope>
    <source>
        <strain evidence="3 4">UAMH 10579</strain>
    </source>
</reference>
<proteinExistence type="predicted"/>
<dbReference type="Gene3D" id="3.40.50.300">
    <property type="entry name" value="P-loop containing nucleotide triphosphate hydrolases"/>
    <property type="match status" value="1"/>
</dbReference>
<gene>
    <name evidence="3" type="ORF">VE01_01760</name>
</gene>
<feature type="compositionally biased region" description="Gly residues" evidence="1">
    <location>
        <begin position="1"/>
        <end position="10"/>
    </location>
</feature>
<dbReference type="SUPFAM" id="SSF52540">
    <property type="entry name" value="P-loop containing nucleoside triphosphate hydrolases"/>
    <property type="match status" value="1"/>
</dbReference>
<dbReference type="Proteomes" id="UP000091956">
    <property type="component" value="Unassembled WGS sequence"/>
</dbReference>
<dbReference type="GeneID" id="28835146"/>
<dbReference type="InterPro" id="IPR056024">
    <property type="entry name" value="DUF7605"/>
</dbReference>
<keyword evidence="4" id="KW-1185">Reference proteome</keyword>